<dbReference type="GO" id="GO:0007165">
    <property type="term" value="P:signal transduction"/>
    <property type="evidence" value="ECO:0007669"/>
    <property type="project" value="TreeGrafter"/>
</dbReference>
<dbReference type="PANTHER" id="PTHR20854">
    <property type="entry name" value="INOSITOL MONOPHOSPHATASE"/>
    <property type="match status" value="1"/>
</dbReference>
<dbReference type="InterPro" id="IPR020550">
    <property type="entry name" value="Inositol_monophosphatase_CS"/>
</dbReference>
<evidence type="ECO:0000256" key="2">
    <source>
        <dbReference type="ARBA" id="ARBA00022723"/>
    </source>
</evidence>
<name>A0A2W7I8Q5_9PROT</name>
<dbReference type="PANTHER" id="PTHR20854:SF4">
    <property type="entry name" value="INOSITOL-1-MONOPHOSPHATASE-RELATED"/>
    <property type="match status" value="1"/>
</dbReference>
<keyword evidence="4 5" id="KW-0460">Magnesium</keyword>
<evidence type="ECO:0000256" key="4">
    <source>
        <dbReference type="ARBA" id="ARBA00022842"/>
    </source>
</evidence>
<evidence type="ECO:0000313" key="6">
    <source>
        <dbReference type="EMBL" id="PZW43074.1"/>
    </source>
</evidence>
<feature type="binding site" evidence="5">
    <location>
        <position position="91"/>
    </location>
    <ligand>
        <name>Mg(2+)</name>
        <dbReference type="ChEBI" id="CHEBI:18420"/>
        <label>1</label>
        <note>catalytic</note>
    </ligand>
</feature>
<dbReference type="Gene3D" id="3.40.190.80">
    <property type="match status" value="1"/>
</dbReference>
<dbReference type="SUPFAM" id="SSF56655">
    <property type="entry name" value="Carbohydrate phosphatase"/>
    <property type="match status" value="1"/>
</dbReference>
<proteinExistence type="inferred from homology"/>
<dbReference type="RefSeq" id="WP_158537265.1">
    <property type="nucleotide sequence ID" value="NZ_QKYU01000017.1"/>
</dbReference>
<dbReference type="PROSITE" id="PS00629">
    <property type="entry name" value="IMP_1"/>
    <property type="match status" value="1"/>
</dbReference>
<evidence type="ECO:0000313" key="7">
    <source>
        <dbReference type="Proteomes" id="UP000249688"/>
    </source>
</evidence>
<feature type="binding site" evidence="5">
    <location>
        <position position="214"/>
    </location>
    <ligand>
        <name>Mg(2+)</name>
        <dbReference type="ChEBI" id="CHEBI:18420"/>
        <label>1</label>
        <note>catalytic</note>
    </ligand>
</feature>
<dbReference type="OrthoDB" id="9785695at2"/>
<dbReference type="InterPro" id="IPR020583">
    <property type="entry name" value="Inositol_monoP_metal-BS"/>
</dbReference>
<evidence type="ECO:0000256" key="5">
    <source>
        <dbReference type="PIRSR" id="PIRSR600760-2"/>
    </source>
</evidence>
<feature type="binding site" evidence="5">
    <location>
        <position position="72"/>
    </location>
    <ligand>
        <name>Mg(2+)</name>
        <dbReference type="ChEBI" id="CHEBI:18420"/>
        <label>1</label>
        <note>catalytic</note>
    </ligand>
</feature>
<dbReference type="EMBL" id="QKYU01000017">
    <property type="protein sequence ID" value="PZW43074.1"/>
    <property type="molecule type" value="Genomic_DNA"/>
</dbReference>
<dbReference type="GO" id="GO:0046854">
    <property type="term" value="P:phosphatidylinositol phosphate biosynthetic process"/>
    <property type="evidence" value="ECO:0007669"/>
    <property type="project" value="InterPro"/>
</dbReference>
<comment type="similarity">
    <text evidence="1">Belongs to the inositol monophosphatase superfamily.</text>
</comment>
<dbReference type="GO" id="GO:0046872">
    <property type="term" value="F:metal ion binding"/>
    <property type="evidence" value="ECO:0007669"/>
    <property type="project" value="UniProtKB-KW"/>
</dbReference>
<dbReference type="Proteomes" id="UP000249688">
    <property type="component" value="Unassembled WGS sequence"/>
</dbReference>
<protein>
    <submittedName>
        <fullName evidence="6">Myo-inositol-1(Or 4)-monophosphatase</fullName>
    </submittedName>
</protein>
<feature type="binding site" evidence="5">
    <location>
        <position position="94"/>
    </location>
    <ligand>
        <name>Mg(2+)</name>
        <dbReference type="ChEBI" id="CHEBI:18420"/>
        <label>1</label>
        <note>catalytic</note>
    </ligand>
</feature>
<reference evidence="6 7" key="1">
    <citation type="submission" date="2018-06" db="EMBL/GenBank/DDBJ databases">
        <title>Genomic Encyclopedia of Archaeal and Bacterial Type Strains, Phase II (KMG-II): from individual species to whole genera.</title>
        <authorList>
            <person name="Goeker M."/>
        </authorList>
    </citation>
    <scope>NUCLEOTIDE SEQUENCE [LARGE SCALE GENOMIC DNA]</scope>
    <source>
        <strain evidence="6 7">DSM 24525</strain>
    </source>
</reference>
<dbReference type="Pfam" id="PF00459">
    <property type="entry name" value="Inositol_P"/>
    <property type="match status" value="1"/>
</dbReference>
<comment type="caution">
    <text evidence="6">The sequence shown here is derived from an EMBL/GenBank/DDBJ whole genome shotgun (WGS) entry which is preliminary data.</text>
</comment>
<dbReference type="Gene3D" id="3.30.540.10">
    <property type="entry name" value="Fructose-1,6-Bisphosphatase, subunit A, domain 1"/>
    <property type="match status" value="1"/>
</dbReference>
<evidence type="ECO:0000256" key="3">
    <source>
        <dbReference type="ARBA" id="ARBA00022801"/>
    </source>
</evidence>
<evidence type="ECO:0000256" key="1">
    <source>
        <dbReference type="ARBA" id="ARBA00009759"/>
    </source>
</evidence>
<sequence>MTLVKSANLQELATTACEAVRLTRGFLLEQKQGGAVAVSQLGRDIKLAADAGSEAIIRAFLVEHGDLPILGEEAGWSGRAPEPDELHWVLDPLDGSFNYFRGVPLYGVSLALCRGRQAVFGAIYDPERDELFAGGAGLGLSLNGHLVVQPAPARQMLATGFPSQADVADTLGRLGALTADWTKMRMLGAAALSLAWVAAGRLDGYTENGIMWWDVAAGLALAEGAGARRIVCEAISQFAVNVFVER</sequence>
<keyword evidence="3" id="KW-0378">Hydrolase</keyword>
<keyword evidence="7" id="KW-1185">Reference proteome</keyword>
<gene>
    <name evidence="6" type="ORF">C8P66_117100</name>
</gene>
<feature type="binding site" evidence="5">
    <location>
        <position position="93"/>
    </location>
    <ligand>
        <name>Mg(2+)</name>
        <dbReference type="ChEBI" id="CHEBI:18420"/>
        <label>2</label>
    </ligand>
</feature>
<dbReference type="AlphaFoldDB" id="A0A2W7I8Q5"/>
<comment type="cofactor">
    <cofactor evidence="5">
        <name>Mg(2+)</name>
        <dbReference type="ChEBI" id="CHEBI:18420"/>
    </cofactor>
</comment>
<dbReference type="GO" id="GO:0006020">
    <property type="term" value="P:inositol metabolic process"/>
    <property type="evidence" value="ECO:0007669"/>
    <property type="project" value="TreeGrafter"/>
</dbReference>
<dbReference type="InterPro" id="IPR000760">
    <property type="entry name" value="Inositol_monophosphatase-like"/>
</dbReference>
<dbReference type="GO" id="GO:0008934">
    <property type="term" value="F:inositol monophosphate 1-phosphatase activity"/>
    <property type="evidence" value="ECO:0007669"/>
    <property type="project" value="TreeGrafter"/>
</dbReference>
<keyword evidence="2 5" id="KW-0479">Metal-binding</keyword>
<organism evidence="6 7">
    <name type="scientific">Humitalea rosea</name>
    <dbReference type="NCBI Taxonomy" id="990373"/>
    <lineage>
        <taxon>Bacteria</taxon>
        <taxon>Pseudomonadati</taxon>
        <taxon>Pseudomonadota</taxon>
        <taxon>Alphaproteobacteria</taxon>
        <taxon>Acetobacterales</taxon>
        <taxon>Roseomonadaceae</taxon>
        <taxon>Humitalea</taxon>
    </lineage>
</organism>
<accession>A0A2W7I8Q5</accession>
<dbReference type="PROSITE" id="PS00630">
    <property type="entry name" value="IMP_2"/>
    <property type="match status" value="1"/>
</dbReference>